<dbReference type="Gene3D" id="3.30.110.170">
    <property type="entry name" value="Protein of unknown function (DUF541), domain 1"/>
    <property type="match status" value="1"/>
</dbReference>
<dbReference type="KEGG" id="ful:C4N20_09525"/>
<dbReference type="RefSeq" id="WP_005979431.1">
    <property type="nucleotide sequence ID" value="NZ_CABKNW010000004.1"/>
</dbReference>
<dbReference type="Proteomes" id="UP000249008">
    <property type="component" value="Chromosome 1"/>
</dbReference>
<organism evidence="3 4">
    <name type="scientific">Fusobacterium ulcerans</name>
    <dbReference type="NCBI Taxonomy" id="861"/>
    <lineage>
        <taxon>Bacteria</taxon>
        <taxon>Fusobacteriati</taxon>
        <taxon>Fusobacteriota</taxon>
        <taxon>Fusobacteriia</taxon>
        <taxon>Fusobacteriales</taxon>
        <taxon>Fusobacteriaceae</taxon>
        <taxon>Fusobacterium</taxon>
    </lineage>
</organism>
<dbReference type="Gene3D" id="3.30.70.2970">
    <property type="entry name" value="Protein of unknown function (DUF541), domain 2"/>
    <property type="match status" value="1"/>
</dbReference>
<dbReference type="AlphaFoldDB" id="A0AAX2J8J4"/>
<accession>A0AAX2J8J4</accession>
<evidence type="ECO:0000256" key="2">
    <source>
        <dbReference type="SAM" id="SignalP"/>
    </source>
</evidence>
<sequence length="274" mass="30718">MLKKCWFLLLIILSFSAYGEDNNSLYQLEKLRYEIEKEQYKGEYVIIGKLNDIIGEGTVNLNPEFFVMNFGLKTEESSVAFGNDKENKIKASEENAKTIKEFKDYLISIGVKPENIATTRYTSNTASKSVVSQSASVNHEIKVKFDISTDVGAVLKKIEPTDIRYIGDIVYGVSEKTKKEAKLKAYEIAMEDAVNQAKILTKTGNSQLGDLRNVYENKGASVNRVENRIANFNMKAKSTESISKSEAPIPISVTQDFKISVTLVCSFDMVKKVK</sequence>
<proteinExistence type="predicted"/>
<reference evidence="3 4" key="1">
    <citation type="submission" date="2018-06" db="EMBL/GenBank/DDBJ databases">
        <authorList>
            <consortium name="Pathogen Informatics"/>
            <person name="Doyle S."/>
        </authorList>
    </citation>
    <scope>NUCLEOTIDE SEQUENCE [LARGE SCALE GENOMIC DNA]</scope>
    <source>
        <strain evidence="3 4">NCTC12112</strain>
    </source>
</reference>
<dbReference type="InterPro" id="IPR007497">
    <property type="entry name" value="SIMPL/DUF541"/>
</dbReference>
<dbReference type="EMBL" id="LS483487">
    <property type="protein sequence ID" value="SQJ00104.1"/>
    <property type="molecule type" value="Genomic_DNA"/>
</dbReference>
<evidence type="ECO:0000313" key="3">
    <source>
        <dbReference type="EMBL" id="SQJ00104.1"/>
    </source>
</evidence>
<dbReference type="GeneID" id="78455051"/>
<feature type="signal peptide" evidence="2">
    <location>
        <begin position="1"/>
        <end position="19"/>
    </location>
</feature>
<keyword evidence="1" id="KW-0175">Coiled coil</keyword>
<dbReference type="Pfam" id="PF04402">
    <property type="entry name" value="SIMPL"/>
    <property type="match status" value="1"/>
</dbReference>
<evidence type="ECO:0000256" key="1">
    <source>
        <dbReference type="SAM" id="Coils"/>
    </source>
</evidence>
<gene>
    <name evidence="3" type="ORF">NCTC12112_00459</name>
</gene>
<feature type="coiled-coil region" evidence="1">
    <location>
        <begin position="176"/>
        <end position="203"/>
    </location>
</feature>
<protein>
    <submittedName>
        <fullName evidence="3">Protein of uncharacterized function (DUF541)</fullName>
    </submittedName>
</protein>
<feature type="chain" id="PRO_5043489061" evidence="2">
    <location>
        <begin position="20"/>
        <end position="274"/>
    </location>
</feature>
<name>A0AAX2J8J4_9FUSO</name>
<evidence type="ECO:0000313" key="4">
    <source>
        <dbReference type="Proteomes" id="UP000249008"/>
    </source>
</evidence>
<keyword evidence="2" id="KW-0732">Signal</keyword>